<organism evidence="2 3">
    <name type="scientific">Solanum pennellii</name>
    <name type="common">Tomato</name>
    <name type="synonym">Lycopersicon pennellii</name>
    <dbReference type="NCBI Taxonomy" id="28526"/>
    <lineage>
        <taxon>Eukaryota</taxon>
        <taxon>Viridiplantae</taxon>
        <taxon>Streptophyta</taxon>
        <taxon>Embryophyta</taxon>
        <taxon>Tracheophyta</taxon>
        <taxon>Spermatophyta</taxon>
        <taxon>Magnoliopsida</taxon>
        <taxon>eudicotyledons</taxon>
        <taxon>Gunneridae</taxon>
        <taxon>Pentapetalae</taxon>
        <taxon>asterids</taxon>
        <taxon>lamiids</taxon>
        <taxon>Solanales</taxon>
        <taxon>Solanaceae</taxon>
        <taxon>Solanoideae</taxon>
        <taxon>Solaneae</taxon>
        <taxon>Solanum</taxon>
        <taxon>Solanum subgen. Lycopersicon</taxon>
    </lineage>
</organism>
<gene>
    <name evidence="3" type="primary">LOC107026364</name>
</gene>
<name>A0ABM1HAN0_SOLPN</name>
<dbReference type="GeneID" id="107026364"/>
<keyword evidence="2" id="KW-1185">Reference proteome</keyword>
<accession>A0ABM1HAN0</accession>
<reference evidence="3" key="2">
    <citation type="submission" date="2025-08" db="UniProtKB">
        <authorList>
            <consortium name="RefSeq"/>
        </authorList>
    </citation>
    <scope>IDENTIFICATION</scope>
</reference>
<feature type="domain" description="Mei2-like C-terminal RNA recognition motif" evidence="1">
    <location>
        <begin position="46"/>
        <end position="157"/>
    </location>
</feature>
<evidence type="ECO:0000259" key="1">
    <source>
        <dbReference type="Pfam" id="PF04059"/>
    </source>
</evidence>
<dbReference type="RefSeq" id="XP_015082798.1">
    <property type="nucleotide sequence ID" value="XM_015227312.2"/>
</dbReference>
<reference evidence="2" key="1">
    <citation type="journal article" date="2014" name="Nat. Genet.">
        <title>The genome of the stress-tolerant wild tomato species Solanum pennellii.</title>
        <authorList>
            <person name="Bolger A."/>
            <person name="Scossa F."/>
            <person name="Bolger M.E."/>
            <person name="Lanz C."/>
            <person name="Maumus F."/>
            <person name="Tohge T."/>
            <person name="Quesneville H."/>
            <person name="Alseekh S."/>
            <person name="Sorensen I."/>
            <person name="Lichtenstein G."/>
            <person name="Fich E.A."/>
            <person name="Conte M."/>
            <person name="Keller H."/>
            <person name="Schneeberger K."/>
            <person name="Schwacke R."/>
            <person name="Ofner I."/>
            <person name="Vrebalov J."/>
            <person name="Xu Y."/>
            <person name="Osorio S."/>
            <person name="Aflitos S.A."/>
            <person name="Schijlen E."/>
            <person name="Jimenez-Gomez J.M."/>
            <person name="Ryngajllo M."/>
            <person name="Kimura S."/>
            <person name="Kumar R."/>
            <person name="Koenig D."/>
            <person name="Headland L.R."/>
            <person name="Maloof J.N."/>
            <person name="Sinha N."/>
            <person name="van Ham R.C."/>
            <person name="Lankhorst R.K."/>
            <person name="Mao L."/>
            <person name="Vogel A."/>
            <person name="Arsova B."/>
            <person name="Panstruga R."/>
            <person name="Fei Z."/>
            <person name="Rose J.K."/>
            <person name="Zamir D."/>
            <person name="Carrari F."/>
            <person name="Giovannoni J.J."/>
            <person name="Weigel D."/>
            <person name="Usadel B."/>
            <person name="Fernie A.R."/>
        </authorList>
    </citation>
    <scope>NUCLEOTIDE SEQUENCE [LARGE SCALE GENOMIC DNA]</scope>
    <source>
        <strain evidence="2">cv. LA0716</strain>
    </source>
</reference>
<dbReference type="InterPro" id="IPR007201">
    <property type="entry name" value="Mei2-like_Rrm_C"/>
</dbReference>
<protein>
    <submittedName>
        <fullName evidence="3">Protein terminal ear1 homolog</fullName>
    </submittedName>
</protein>
<evidence type="ECO:0000313" key="2">
    <source>
        <dbReference type="Proteomes" id="UP000694930"/>
    </source>
</evidence>
<proteinExistence type="predicted"/>
<sequence length="200" mass="23100">MAGARYSSLNPHAPEYIPITPLPPPLPTIDPPPQQNVHPKLKGHETTVKLENVPLHYNRKKLMDFLDSYCLLENQKARDSNKENPHVFAFDFVYLPMNFKWTGIEGYGFVNFTDHRTLLKFFRDFSERAKTYPDSEINVQMSIAEMQGKNALVERFKSERFLFESDEFHPVSFNPPRNGSRASVKVNSVGIFQLRINPTD</sequence>
<dbReference type="Pfam" id="PF04059">
    <property type="entry name" value="RRM_2"/>
    <property type="match status" value="1"/>
</dbReference>
<evidence type="ECO:0000313" key="3">
    <source>
        <dbReference type="RefSeq" id="XP_015082798.1"/>
    </source>
</evidence>
<dbReference type="Proteomes" id="UP000694930">
    <property type="component" value="Chromosome 1"/>
</dbReference>